<evidence type="ECO:0000259" key="1">
    <source>
        <dbReference type="PROSITE" id="PS50943"/>
    </source>
</evidence>
<evidence type="ECO:0000313" key="2">
    <source>
        <dbReference type="EMBL" id="NYJ33084.1"/>
    </source>
</evidence>
<evidence type="ECO:0000313" key="3">
    <source>
        <dbReference type="Proteomes" id="UP000572051"/>
    </source>
</evidence>
<dbReference type="InterPro" id="IPR001387">
    <property type="entry name" value="Cro/C1-type_HTH"/>
</dbReference>
<protein>
    <submittedName>
        <fullName evidence="2">Transcriptional regulator with XRE-family HTH domain</fullName>
    </submittedName>
</protein>
<dbReference type="CDD" id="cd00093">
    <property type="entry name" value="HTH_XRE"/>
    <property type="match status" value="1"/>
</dbReference>
<dbReference type="InterPro" id="IPR010982">
    <property type="entry name" value="Lambda_DNA-bd_dom_sf"/>
</dbReference>
<dbReference type="EMBL" id="JACCFS010000001">
    <property type="protein sequence ID" value="NYJ33084.1"/>
    <property type="molecule type" value="Genomic_DNA"/>
</dbReference>
<dbReference type="RefSeq" id="WP_082376679.1">
    <property type="nucleotide sequence ID" value="NZ_JACCFS010000001.1"/>
</dbReference>
<reference evidence="2 3" key="1">
    <citation type="submission" date="2020-07" db="EMBL/GenBank/DDBJ databases">
        <title>Sequencing the genomes of 1000 actinobacteria strains.</title>
        <authorList>
            <person name="Klenk H.-P."/>
        </authorList>
    </citation>
    <scope>NUCLEOTIDE SEQUENCE [LARGE SCALE GENOMIC DNA]</scope>
    <source>
        <strain evidence="2 3">DSM 44442</strain>
    </source>
</reference>
<dbReference type="Proteomes" id="UP000572051">
    <property type="component" value="Unassembled WGS sequence"/>
</dbReference>
<dbReference type="InterPro" id="IPR043917">
    <property type="entry name" value="DUF5753"/>
</dbReference>
<name>A0A7Z0EJM2_9ACTN</name>
<comment type="caution">
    <text evidence="2">The sequence shown here is derived from an EMBL/GenBank/DDBJ whole genome shotgun (WGS) entry which is preliminary data.</text>
</comment>
<feature type="domain" description="HTH cro/C1-type" evidence="1">
    <location>
        <begin position="7"/>
        <end position="61"/>
    </location>
</feature>
<sequence>MSFPRHLRKSLDLSGLTQSALSRRTGISQASLSRYLNGHVMPSRDVVVALGEALGVGEDVVTAWENHINGGELPHFLRDIGRLEEMAARVDLIGPVAVPGLLWCLEYARLVFRSGQPLLSEDHVERLARLRSARLEQLTAHVSAVFPMTALTGVPDDVGRAQAQHLLDLPERVSLHLVPEGSILLGVTSPLMMFRLVDGRQVATSDHVDGNAIYSDSVLPRISELVRNALALSLPHMATRDVLEGLAR</sequence>
<dbReference type="Pfam" id="PF01381">
    <property type="entry name" value="HTH_3"/>
    <property type="match status" value="1"/>
</dbReference>
<dbReference type="Gene3D" id="1.10.260.40">
    <property type="entry name" value="lambda repressor-like DNA-binding domains"/>
    <property type="match status" value="1"/>
</dbReference>
<dbReference type="Pfam" id="PF19054">
    <property type="entry name" value="DUF5753"/>
    <property type="match status" value="1"/>
</dbReference>
<dbReference type="AlphaFoldDB" id="A0A7Z0EJM2"/>
<proteinExistence type="predicted"/>
<dbReference type="SMART" id="SM00530">
    <property type="entry name" value="HTH_XRE"/>
    <property type="match status" value="1"/>
</dbReference>
<accession>A0A7Z0EJM2</accession>
<gene>
    <name evidence="2" type="ORF">HNR10_000965</name>
</gene>
<keyword evidence="3" id="KW-1185">Reference proteome</keyword>
<dbReference type="GO" id="GO:0003677">
    <property type="term" value="F:DNA binding"/>
    <property type="evidence" value="ECO:0007669"/>
    <property type="project" value="InterPro"/>
</dbReference>
<dbReference type="PROSITE" id="PS50943">
    <property type="entry name" value="HTH_CROC1"/>
    <property type="match status" value="1"/>
</dbReference>
<dbReference type="SUPFAM" id="SSF47413">
    <property type="entry name" value="lambda repressor-like DNA-binding domains"/>
    <property type="match status" value="1"/>
</dbReference>
<organism evidence="2 3">
    <name type="scientific">Nocardiopsis aegyptia</name>
    <dbReference type="NCBI Taxonomy" id="220378"/>
    <lineage>
        <taxon>Bacteria</taxon>
        <taxon>Bacillati</taxon>
        <taxon>Actinomycetota</taxon>
        <taxon>Actinomycetes</taxon>
        <taxon>Streptosporangiales</taxon>
        <taxon>Nocardiopsidaceae</taxon>
        <taxon>Nocardiopsis</taxon>
    </lineage>
</organism>